<feature type="compositionally biased region" description="Basic and acidic residues" evidence="1">
    <location>
        <begin position="384"/>
        <end position="394"/>
    </location>
</feature>
<organism evidence="2 3">
    <name type="scientific">Gonapodya prolifera (strain JEL478)</name>
    <name type="common">Monoblepharis prolifera</name>
    <dbReference type="NCBI Taxonomy" id="1344416"/>
    <lineage>
        <taxon>Eukaryota</taxon>
        <taxon>Fungi</taxon>
        <taxon>Fungi incertae sedis</taxon>
        <taxon>Chytridiomycota</taxon>
        <taxon>Chytridiomycota incertae sedis</taxon>
        <taxon>Monoblepharidomycetes</taxon>
        <taxon>Monoblepharidales</taxon>
        <taxon>Gonapodyaceae</taxon>
        <taxon>Gonapodya</taxon>
    </lineage>
</organism>
<proteinExistence type="predicted"/>
<feature type="region of interest" description="Disordered" evidence="1">
    <location>
        <begin position="384"/>
        <end position="410"/>
    </location>
</feature>
<name>A0A139AJ00_GONPJ</name>
<evidence type="ECO:0000313" key="2">
    <source>
        <dbReference type="EMBL" id="KXS16776.1"/>
    </source>
</evidence>
<gene>
    <name evidence="2" type="ORF">M427DRAFT_30899</name>
</gene>
<feature type="region of interest" description="Disordered" evidence="1">
    <location>
        <begin position="1"/>
        <end position="63"/>
    </location>
</feature>
<reference evidence="2 3" key="1">
    <citation type="journal article" date="2015" name="Genome Biol. Evol.">
        <title>Phylogenomic analyses indicate that early fungi evolved digesting cell walls of algal ancestors of land plants.</title>
        <authorList>
            <person name="Chang Y."/>
            <person name="Wang S."/>
            <person name="Sekimoto S."/>
            <person name="Aerts A.L."/>
            <person name="Choi C."/>
            <person name="Clum A."/>
            <person name="LaButti K.M."/>
            <person name="Lindquist E.A."/>
            <person name="Yee Ngan C."/>
            <person name="Ohm R.A."/>
            <person name="Salamov A.A."/>
            <person name="Grigoriev I.V."/>
            <person name="Spatafora J.W."/>
            <person name="Berbee M.L."/>
        </authorList>
    </citation>
    <scope>NUCLEOTIDE SEQUENCE [LARGE SCALE GENOMIC DNA]</scope>
    <source>
        <strain evidence="2 3">JEL478</strain>
    </source>
</reference>
<dbReference type="Proteomes" id="UP000070544">
    <property type="component" value="Unassembled WGS sequence"/>
</dbReference>
<feature type="compositionally biased region" description="Pro residues" evidence="1">
    <location>
        <begin position="17"/>
        <end position="33"/>
    </location>
</feature>
<dbReference type="EMBL" id="KQ965750">
    <property type="protein sequence ID" value="KXS16776.1"/>
    <property type="molecule type" value="Genomic_DNA"/>
</dbReference>
<evidence type="ECO:0000313" key="3">
    <source>
        <dbReference type="Proteomes" id="UP000070544"/>
    </source>
</evidence>
<feature type="compositionally biased region" description="Low complexity" evidence="1">
    <location>
        <begin position="39"/>
        <end position="63"/>
    </location>
</feature>
<evidence type="ECO:0000256" key="1">
    <source>
        <dbReference type="SAM" id="MobiDB-lite"/>
    </source>
</evidence>
<dbReference type="AlphaFoldDB" id="A0A139AJ00"/>
<accession>A0A139AJ00</accession>
<keyword evidence="3" id="KW-1185">Reference proteome</keyword>
<sequence length="410" mass="43550">MASPPDSVRSTSLASPSPLPPSTMKPDHLPPLPIDSSRASPTPDTSSLTADTASSITDSSSPSMLAPLPAFAFKFDDAGACDSPEAPEKAFGTPAQIHHQVNAAGTSSVNSSNSPFHPGTMRGKVGSTPSLNDFMARADAHGHGHVRRGSTPSVAEEEGLQVVNATTKRRTILSLPFLGGSGSLGASGHGKGDSKGSPALASSFDWSSVANDKKQGGWKDIRVDVSKEDMETVVKSWREIGDAGLMERMGSLTLECLLSQNPAYHQHISDPNHFPIIRILNRMVRGAEASLAGRDRRATVAEMLELGNRHMNEWGIGLKDYKCMVVGITYGLTDVHPSASTSRPPVPAARVIRAWQMLLRETCAVMNRGGMMGDEEIKKMKKELADIQEKEAKEGGSASSRADDPGCSVM</sequence>
<protein>
    <submittedName>
        <fullName evidence="2">Uncharacterized protein</fullName>
    </submittedName>
</protein>
<dbReference type="InterPro" id="IPR009050">
    <property type="entry name" value="Globin-like_sf"/>
</dbReference>
<dbReference type="SUPFAM" id="SSF46458">
    <property type="entry name" value="Globin-like"/>
    <property type="match status" value="1"/>
</dbReference>
<dbReference type="OrthoDB" id="10544826at2759"/>